<organism evidence="1 2">
    <name type="scientific">Ligilactobacillus ubinensis</name>
    <dbReference type="NCBI Taxonomy" id="2876789"/>
    <lineage>
        <taxon>Bacteria</taxon>
        <taxon>Bacillati</taxon>
        <taxon>Bacillota</taxon>
        <taxon>Bacilli</taxon>
        <taxon>Lactobacillales</taxon>
        <taxon>Lactobacillaceae</taxon>
        <taxon>Ligilactobacillus</taxon>
    </lineage>
</organism>
<dbReference type="AlphaFoldDB" id="A0A9X2FK79"/>
<accession>A0A9X2FK79</accession>
<dbReference type="EMBL" id="JAIULA010000009">
    <property type="protein sequence ID" value="MCP0886840.1"/>
    <property type="molecule type" value="Genomic_DNA"/>
</dbReference>
<gene>
    <name evidence="1" type="ORF">LB941_05740</name>
</gene>
<comment type="caution">
    <text evidence="1">The sequence shown here is derived from an EMBL/GenBank/DDBJ whole genome shotgun (WGS) entry which is preliminary data.</text>
</comment>
<name>A0A9X2FK79_9LACO</name>
<evidence type="ECO:0000313" key="1">
    <source>
        <dbReference type="EMBL" id="MCP0886840.1"/>
    </source>
</evidence>
<dbReference type="Proteomes" id="UP001139006">
    <property type="component" value="Unassembled WGS sequence"/>
</dbReference>
<keyword evidence="2" id="KW-1185">Reference proteome</keyword>
<dbReference type="RefSeq" id="WP_253360246.1">
    <property type="nucleotide sequence ID" value="NZ_JAIULA010000009.1"/>
</dbReference>
<proteinExistence type="predicted"/>
<evidence type="ECO:0000313" key="2">
    <source>
        <dbReference type="Proteomes" id="UP001139006"/>
    </source>
</evidence>
<sequence length="259" mass="30407">MRGNIFYIRMENVSHMVLSYGITIRDFMSALSFFPPNILLINKVDSTREIDINTGFNMILGAENVQAYLLSKQTKNQKWIDFDDIRDLEYITPREVSELLYLGHAYTNLQSPFYYKLQNNFIFLTLPNGALKVYYRRLDVFYSIFVQAVTKKILEVYRERKPILSLRLHVEPLEKKIGEQLAVLFAEGLVLDFSRLYIANKKIQLPLLIASDNTYNVKWHEPLLLTEHSKLVGNLVYIIEKRKWEIEMLKPQAFDGQTL</sequence>
<reference evidence="1 2" key="1">
    <citation type="journal article" date="2023" name="Int. J. Syst. Evol. Microbiol.">
        <title>Ligilactobacillus ubinensis sp. nov., a novel species isolated from the wild ferment of a durian fruit (Durio zibethinus).</title>
        <authorList>
            <person name="Heng Y.C."/>
            <person name="Menon N."/>
            <person name="Chen B."/>
            <person name="Loo B.Z.L."/>
            <person name="Wong G.W.J."/>
            <person name="Lim A.C.H."/>
            <person name="Silvaraju S."/>
            <person name="Kittelmann S."/>
        </authorList>
    </citation>
    <scope>NUCLEOTIDE SEQUENCE [LARGE SCALE GENOMIC DNA]</scope>
    <source>
        <strain evidence="1 2">WILCCON 0076</strain>
    </source>
</reference>
<protein>
    <submittedName>
        <fullName evidence="1">Uncharacterized protein</fullName>
    </submittedName>
</protein>